<organism evidence="3 4">
    <name type="scientific">Tricholomella constricta</name>
    <dbReference type="NCBI Taxonomy" id="117010"/>
    <lineage>
        <taxon>Eukaryota</taxon>
        <taxon>Fungi</taxon>
        <taxon>Dikarya</taxon>
        <taxon>Basidiomycota</taxon>
        <taxon>Agaricomycotina</taxon>
        <taxon>Agaricomycetes</taxon>
        <taxon>Agaricomycetidae</taxon>
        <taxon>Agaricales</taxon>
        <taxon>Tricholomatineae</taxon>
        <taxon>Lyophyllaceae</taxon>
        <taxon>Tricholomella</taxon>
    </lineage>
</organism>
<evidence type="ECO:0000313" key="3">
    <source>
        <dbReference type="EMBL" id="KAF5367239.1"/>
    </source>
</evidence>
<feature type="chain" id="PRO_5034302304" evidence="2">
    <location>
        <begin position="22"/>
        <end position="160"/>
    </location>
</feature>
<sequence length="160" mass="15478">MRPLTSPTLLALLALPLLTAAQSSSGSGGAPSQTVITSTSLSTFVTLGPDRQISTGTRTIVVTTTQLNNDSTASGSNTASLTSTGNSTNSHSSTQTPSNLPTAPTTIAAGGGTAGAPLPGATGGAYGPDDGYIAAALSLQRNTLLVGLGGLVVGGALIVL</sequence>
<keyword evidence="4" id="KW-1185">Reference proteome</keyword>
<reference evidence="3 4" key="1">
    <citation type="journal article" date="2020" name="ISME J.">
        <title>Uncovering the hidden diversity of litter-decomposition mechanisms in mushroom-forming fungi.</title>
        <authorList>
            <person name="Floudas D."/>
            <person name="Bentzer J."/>
            <person name="Ahren D."/>
            <person name="Johansson T."/>
            <person name="Persson P."/>
            <person name="Tunlid A."/>
        </authorList>
    </citation>
    <scope>NUCLEOTIDE SEQUENCE [LARGE SCALE GENOMIC DNA]</scope>
    <source>
        <strain evidence="3 4">CBS 661.87</strain>
    </source>
</reference>
<evidence type="ECO:0000256" key="2">
    <source>
        <dbReference type="SAM" id="SignalP"/>
    </source>
</evidence>
<protein>
    <submittedName>
        <fullName evidence="3">Uncharacterized protein</fullName>
    </submittedName>
</protein>
<feature type="signal peptide" evidence="2">
    <location>
        <begin position="1"/>
        <end position="21"/>
    </location>
</feature>
<keyword evidence="2" id="KW-0732">Signal</keyword>
<gene>
    <name evidence="3" type="ORF">D9615_010669</name>
</gene>
<comment type="caution">
    <text evidence="3">The sequence shown here is derived from an EMBL/GenBank/DDBJ whole genome shotgun (WGS) entry which is preliminary data.</text>
</comment>
<accession>A0A8H5LRZ5</accession>
<feature type="region of interest" description="Disordered" evidence="1">
    <location>
        <begin position="68"/>
        <end position="114"/>
    </location>
</feature>
<dbReference type="Proteomes" id="UP000565441">
    <property type="component" value="Unassembled WGS sequence"/>
</dbReference>
<dbReference type="AlphaFoldDB" id="A0A8H5LRZ5"/>
<evidence type="ECO:0000313" key="4">
    <source>
        <dbReference type="Proteomes" id="UP000565441"/>
    </source>
</evidence>
<proteinExistence type="predicted"/>
<name>A0A8H5LRZ5_9AGAR</name>
<evidence type="ECO:0000256" key="1">
    <source>
        <dbReference type="SAM" id="MobiDB-lite"/>
    </source>
</evidence>
<dbReference type="EMBL" id="JAACJP010000069">
    <property type="protein sequence ID" value="KAF5367239.1"/>
    <property type="molecule type" value="Genomic_DNA"/>
</dbReference>
<feature type="compositionally biased region" description="Low complexity" evidence="1">
    <location>
        <begin position="68"/>
        <end position="108"/>
    </location>
</feature>